<feature type="domain" description="Nephrocystin 3-like N-terminal" evidence="2">
    <location>
        <begin position="17"/>
        <end position="165"/>
    </location>
</feature>
<keyword evidence="1" id="KW-0677">Repeat</keyword>
<dbReference type="InterPro" id="IPR056884">
    <property type="entry name" value="NPHP3-like_N"/>
</dbReference>
<evidence type="ECO:0000313" key="3">
    <source>
        <dbReference type="EMBL" id="KAL0060394.1"/>
    </source>
</evidence>
<organism evidence="3 4">
    <name type="scientific">Marasmius tenuissimus</name>
    <dbReference type="NCBI Taxonomy" id="585030"/>
    <lineage>
        <taxon>Eukaryota</taxon>
        <taxon>Fungi</taxon>
        <taxon>Dikarya</taxon>
        <taxon>Basidiomycota</taxon>
        <taxon>Agaricomycotina</taxon>
        <taxon>Agaricomycetes</taxon>
        <taxon>Agaricomycetidae</taxon>
        <taxon>Agaricales</taxon>
        <taxon>Marasmiineae</taxon>
        <taxon>Marasmiaceae</taxon>
        <taxon>Marasmius</taxon>
    </lineage>
</organism>
<protein>
    <recommendedName>
        <fullName evidence="2">Nephrocystin 3-like N-terminal domain-containing protein</fullName>
    </recommendedName>
</protein>
<dbReference type="Pfam" id="PF24883">
    <property type="entry name" value="NPHP3_N"/>
    <property type="match status" value="1"/>
</dbReference>
<evidence type="ECO:0000259" key="2">
    <source>
        <dbReference type="Pfam" id="PF24883"/>
    </source>
</evidence>
<evidence type="ECO:0000313" key="4">
    <source>
        <dbReference type="Proteomes" id="UP001437256"/>
    </source>
</evidence>
<dbReference type="EMBL" id="JBBXMP010000178">
    <property type="protein sequence ID" value="KAL0060394.1"/>
    <property type="molecule type" value="Genomic_DNA"/>
</dbReference>
<gene>
    <name evidence="3" type="ORF">AAF712_012809</name>
</gene>
<sequence>MDELSAWVSSKPEISGAGTRVCWLRGSPRVSTLATAALVAAKYKDEGTLACSFFFSREDPEINHPRHLSLAIAHGLASYSEDLQRLINDTIQSQPRLLAASMETQFSQLVARPLLQGKTPRAPVTLLVVINGLDECIEARDQQRVLSLVASAAKDGLPLRFLIGSQPNDILWDHFNKASDTKFLRLDGDAVADQRVRNIFINEFRRLQSTKKLQQIPLPRRWPSNQEVEALIETAVGETEFAYTLVRTLEYHPSPQRQLTRILKSASQKLPTSSLSTPLNLLYTHIVESAIGRYVPGERSSDILISIAALRATSPAKKTLLPHHLITRDFLELLWDDFTVADVLRGLRSCLLERPGGEIKAYHPSFLQYLLLVPGESLGEHYVRLFSRWFECLSKKDMQLKAQSLYHK</sequence>
<keyword evidence="4" id="KW-1185">Reference proteome</keyword>
<dbReference type="Proteomes" id="UP001437256">
    <property type="component" value="Unassembled WGS sequence"/>
</dbReference>
<accession>A0ABR2ZGS5</accession>
<proteinExistence type="predicted"/>
<comment type="caution">
    <text evidence="3">The sequence shown here is derived from an EMBL/GenBank/DDBJ whole genome shotgun (WGS) entry which is preliminary data.</text>
</comment>
<evidence type="ECO:0000256" key="1">
    <source>
        <dbReference type="ARBA" id="ARBA00022737"/>
    </source>
</evidence>
<name>A0ABR2ZGS5_9AGAR</name>
<reference evidence="3 4" key="1">
    <citation type="submission" date="2024-05" db="EMBL/GenBank/DDBJ databases">
        <title>A draft genome resource for the thread blight pathogen Marasmius tenuissimus strain MS-2.</title>
        <authorList>
            <person name="Yulfo-Soto G.E."/>
            <person name="Baruah I.K."/>
            <person name="Amoako-Attah I."/>
            <person name="Bukari Y."/>
            <person name="Meinhardt L.W."/>
            <person name="Bailey B.A."/>
            <person name="Cohen S.P."/>
        </authorList>
    </citation>
    <scope>NUCLEOTIDE SEQUENCE [LARGE SCALE GENOMIC DNA]</scope>
    <source>
        <strain evidence="3 4">MS-2</strain>
    </source>
</reference>